<dbReference type="Proteomes" id="UP000319212">
    <property type="component" value="Unassembled WGS sequence"/>
</dbReference>
<dbReference type="Pfam" id="PF00561">
    <property type="entry name" value="Abhydrolase_1"/>
    <property type="match status" value="1"/>
</dbReference>
<dbReference type="Gene3D" id="3.40.50.1820">
    <property type="entry name" value="alpha/beta hydrolase"/>
    <property type="match status" value="1"/>
</dbReference>
<accession>A0A502DPL0</accession>
<evidence type="ECO:0000313" key="3">
    <source>
        <dbReference type="Proteomes" id="UP000319212"/>
    </source>
</evidence>
<dbReference type="PANTHER" id="PTHR43194">
    <property type="entry name" value="HYDROLASE ALPHA/BETA FOLD FAMILY"/>
    <property type="match status" value="1"/>
</dbReference>
<comment type="caution">
    <text evidence="2">The sequence shown here is derived from an EMBL/GenBank/DDBJ whole genome shotgun (WGS) entry which is preliminary data.</text>
</comment>
<feature type="domain" description="AB hydrolase-1" evidence="1">
    <location>
        <begin position="58"/>
        <end position="284"/>
    </location>
</feature>
<dbReference type="InterPro" id="IPR029058">
    <property type="entry name" value="AB_hydrolase_fold"/>
</dbReference>
<dbReference type="PANTHER" id="PTHR43194:SF5">
    <property type="entry name" value="PIMELOYL-[ACYL-CARRIER PROTEIN] METHYL ESTER ESTERASE"/>
    <property type="match status" value="1"/>
</dbReference>
<sequence length="304" mass="33793">MSSLFVGGKTAVLSDLPVEHRSMVLNGAPREVNPNGHHVYGQMYAQHFQLAAPKRPLPVLLWHGGGMTGATWETTPDGRPGWLWRFLEAGYDVFCCDAAERGRASFAMSPHVYREPPIFRTAEEGWKTFRLGLDYAGNPADRHVFPGQRFPVDSFDDFTKQWVPRWPAHEDMILEAYEALVERVGKCIVVAHSQGAGFAVEIARRRPNLVQRVVAVEPGGMPDALPATGLPPHLVIWGDHIEPSGSHWMGYRKQADAYFAAVSETSDITTLDLPANGVFGNSHFPMMDSNSDEVFKDVAAWLER</sequence>
<dbReference type="OrthoDB" id="7820973at2"/>
<dbReference type="CDD" id="cd12808">
    <property type="entry name" value="Esterase_713_like-1"/>
    <property type="match status" value="1"/>
</dbReference>
<dbReference type="AlphaFoldDB" id="A0A502DPL0"/>
<evidence type="ECO:0000259" key="1">
    <source>
        <dbReference type="Pfam" id="PF00561"/>
    </source>
</evidence>
<dbReference type="SUPFAM" id="SSF53474">
    <property type="entry name" value="alpha/beta-Hydrolases"/>
    <property type="match status" value="1"/>
</dbReference>
<dbReference type="EMBL" id="RCZI01000004">
    <property type="protein sequence ID" value="TPG26066.1"/>
    <property type="molecule type" value="Genomic_DNA"/>
</dbReference>
<reference evidence="2 3" key="1">
    <citation type="journal article" date="2019" name="Environ. Microbiol.">
        <title>Species interactions and distinct microbial communities in high Arctic permafrost affected cryosols are associated with the CH4 and CO2 gas fluxes.</title>
        <authorList>
            <person name="Altshuler I."/>
            <person name="Hamel J."/>
            <person name="Turney S."/>
            <person name="Magnuson E."/>
            <person name="Levesque R."/>
            <person name="Greer C."/>
            <person name="Whyte L.G."/>
        </authorList>
    </citation>
    <scope>NUCLEOTIDE SEQUENCE [LARGE SCALE GENOMIC DNA]</scope>
    <source>
        <strain evidence="2 3">S06.C</strain>
    </source>
</reference>
<protein>
    <submittedName>
        <fullName evidence="2">Esterase</fullName>
    </submittedName>
</protein>
<name>A0A502DPL0_9BURK</name>
<dbReference type="InterPro" id="IPR050228">
    <property type="entry name" value="Carboxylesterase_BioH"/>
</dbReference>
<organism evidence="2 3">
    <name type="scientific">Variovorax guangxiensis</name>
    <dbReference type="NCBI Taxonomy" id="1775474"/>
    <lineage>
        <taxon>Bacteria</taxon>
        <taxon>Pseudomonadati</taxon>
        <taxon>Pseudomonadota</taxon>
        <taxon>Betaproteobacteria</taxon>
        <taxon>Burkholderiales</taxon>
        <taxon>Comamonadaceae</taxon>
        <taxon>Variovorax</taxon>
    </lineage>
</organism>
<proteinExistence type="predicted"/>
<gene>
    <name evidence="2" type="ORF">EAH82_14580</name>
</gene>
<dbReference type="InterPro" id="IPR000073">
    <property type="entry name" value="AB_hydrolase_1"/>
</dbReference>
<evidence type="ECO:0000313" key="2">
    <source>
        <dbReference type="EMBL" id="TPG26066.1"/>
    </source>
</evidence>